<dbReference type="GO" id="GO:0005524">
    <property type="term" value="F:ATP binding"/>
    <property type="evidence" value="ECO:0007669"/>
    <property type="project" value="UniProtKB-UniRule"/>
</dbReference>
<feature type="domain" description="FHA" evidence="9">
    <location>
        <begin position="111"/>
        <end position="165"/>
    </location>
</feature>
<evidence type="ECO:0000256" key="8">
    <source>
        <dbReference type="SAM" id="MobiDB-lite"/>
    </source>
</evidence>
<dbReference type="InterPro" id="IPR008984">
    <property type="entry name" value="SMAD_FHA_dom_sf"/>
</dbReference>
<keyword evidence="5" id="KW-0072">Autophagy</keyword>
<organism evidence="11 12">
    <name type="scientific">Diplocarpon rosae</name>
    <dbReference type="NCBI Taxonomy" id="946125"/>
    <lineage>
        <taxon>Eukaryota</taxon>
        <taxon>Fungi</taxon>
        <taxon>Dikarya</taxon>
        <taxon>Ascomycota</taxon>
        <taxon>Pezizomycotina</taxon>
        <taxon>Leotiomycetes</taxon>
        <taxon>Helotiales</taxon>
        <taxon>Drepanopezizaceae</taxon>
        <taxon>Diplocarpon</taxon>
    </lineage>
</organism>
<name>A0AAD9T609_9HELO</name>
<evidence type="ECO:0000256" key="4">
    <source>
        <dbReference type="ARBA" id="ARBA00022840"/>
    </source>
</evidence>
<feature type="compositionally biased region" description="Basic and acidic residues" evidence="8">
    <location>
        <begin position="1166"/>
        <end position="1176"/>
    </location>
</feature>
<comment type="caution">
    <text evidence="11">The sequence shown here is derived from an EMBL/GenBank/DDBJ whole genome shotgun (WGS) entry which is preliminary data.</text>
</comment>
<dbReference type="AlphaFoldDB" id="A0AAD9T609"/>
<dbReference type="InterPro" id="IPR045269">
    <property type="entry name" value="Atg1-like"/>
</dbReference>
<protein>
    <recommendedName>
        <fullName evidence="6">Autophagy-related protein 1</fullName>
    </recommendedName>
</protein>
<dbReference type="FunFam" id="3.30.200.20:FF:000470">
    <property type="entry name" value="Serine/threonine-protein kinase RAD53"/>
    <property type="match status" value="1"/>
</dbReference>
<sequence length="1196" mass="134053">MEGGSPTQPATQIVTDPRRLGLPGPGLSSEQLADLCCILHPSGRPACLAAAYIREERPEYTITTANNVNIREKHSAQDNYTFAEEFAAEGLVACDLALCLSAPLKDPVGGFQFGRNASRCDFVLGRNDESKRISNIHFRIYINEYGIMMLEDQSTNGTAVDGVLLRGKEKENGLQYRHTLSNGSVIKLTMTPPEQDYQFTVRLPQRDALTDKEYEKNLTAFFFRNANLRAQYEARVVAAGIKRQPPDLFPRNSTTRSSPSSPIGSGKTIREWRGGSKYNRVGLLGKGAFAVVYKITEKFSGMPYAAKELEKRRFMKNGTLDEKVDNEMKIMRKIKHPHVVQYIEHVDWEDYLYIIMEFVPGGDLGSLIAKQGHLQELDVKTMAKQLLSALKYLHDGGITHRDVKPDNILISSRNPFHVKLTDFGLSKMIDSEETFLRTFCGTLLYCAPEVYSEYREYDETGRRNRRVDKRTLPPQKYGHAVDIWSLAGVLFYSLCGSPPYPVKNGTSYQELLNQIMTQPLDIRPLQRANISEKGISFVRSMLRNRPENRATIEELEQRSWFIGGDTFEVSMEEDEVDQIGGDGFLDPQLEKGASQLSINGVGPELDDSAGMIDEDLSDLTEIRFESREIPSSFATSDDNSNPNENQGYLLAHGNDKPGNGRLFGEVNVSAIGSSGAIPVDHLNLPLPATGRQSLSTGPAREPLCSQASYEKNNHRQVQRSSAVNMPPPPSTRNALTTPHYPDIDSRAIQSSGLMGAESMVGHLNMHSPASAASPGACIPAPTTEDTRDATVSLRRPREEDYGESEAWRPADLPAKRRKSGREIDIRLPPSIFWDPKDKSTHHNNYPNMTTLEFKSYQDYAASKGEKFTHGEKTFDSTMQSFQSSRSPSLDPQRAYSEPLKGEGRRILMKRDERRLAEGSRGEENIDFNDGQHGATEQEATIPETARPSNAPTMVNLSSGSLTYHMQKGLGNGFHAPKRVLAKAISTPDSILPAISLNFTDSVTSWGRGSETTNRYANGQETRIPKYAFKIVLFKPGFYTNQQAPISGPQIWHEKDINMSFYISTKATAGIYVNGFKLQSHDRQNASTKSRFWGELKNGDIITVWHNDFPEQNTRLKFECYWGKSTELRKEPFRLIEEGKFLDELEEACLIQEQAIITENRRREREELMASKQEKLARLKKPKIKPESPPRGALSAK</sequence>
<evidence type="ECO:0000313" key="11">
    <source>
        <dbReference type="EMBL" id="KAK2629437.1"/>
    </source>
</evidence>
<feature type="region of interest" description="Disordered" evidence="8">
    <location>
        <begin position="875"/>
        <end position="950"/>
    </location>
</feature>
<reference evidence="11" key="1">
    <citation type="submission" date="2023-06" db="EMBL/GenBank/DDBJ databases">
        <title>Draft genome of Marssonina rosae.</title>
        <authorList>
            <person name="Cheng Q."/>
        </authorList>
    </citation>
    <scope>NUCLEOTIDE SEQUENCE</scope>
    <source>
        <strain evidence="11">R4</strain>
    </source>
</reference>
<dbReference type="SUPFAM" id="SSF56112">
    <property type="entry name" value="Protein kinase-like (PK-like)"/>
    <property type="match status" value="1"/>
</dbReference>
<dbReference type="Gene3D" id="1.10.510.10">
    <property type="entry name" value="Transferase(Phosphotransferase) domain 1"/>
    <property type="match status" value="1"/>
</dbReference>
<feature type="region of interest" description="Disordered" evidence="8">
    <location>
        <begin position="1"/>
        <end position="20"/>
    </location>
</feature>
<dbReference type="GO" id="GO:0010506">
    <property type="term" value="P:regulation of autophagy"/>
    <property type="evidence" value="ECO:0007669"/>
    <property type="project" value="InterPro"/>
</dbReference>
<feature type="region of interest" description="Disordered" evidence="8">
    <location>
        <begin position="717"/>
        <end position="740"/>
    </location>
</feature>
<dbReference type="Gene3D" id="2.60.200.20">
    <property type="match status" value="1"/>
</dbReference>
<evidence type="ECO:0000313" key="12">
    <source>
        <dbReference type="Proteomes" id="UP001285354"/>
    </source>
</evidence>
<comment type="similarity">
    <text evidence="2">Belongs to the protein kinase superfamily. CAMK Ser/Thr protein kinase family. CHEK2 subfamily.</text>
</comment>
<feature type="domain" description="Protein kinase" evidence="10">
    <location>
        <begin position="278"/>
        <end position="561"/>
    </location>
</feature>
<dbReference type="PROSITE" id="PS00107">
    <property type="entry name" value="PROTEIN_KINASE_ATP"/>
    <property type="match status" value="1"/>
</dbReference>
<dbReference type="SMART" id="SM00220">
    <property type="entry name" value="S_TKc"/>
    <property type="match status" value="1"/>
</dbReference>
<feature type="region of interest" description="Disordered" evidence="8">
    <location>
        <begin position="771"/>
        <end position="806"/>
    </location>
</feature>
<dbReference type="PROSITE" id="PS50006">
    <property type="entry name" value="FHA_DOMAIN"/>
    <property type="match status" value="1"/>
</dbReference>
<dbReference type="Pfam" id="PF00498">
    <property type="entry name" value="FHA"/>
    <property type="match status" value="1"/>
</dbReference>
<dbReference type="Proteomes" id="UP001285354">
    <property type="component" value="Unassembled WGS sequence"/>
</dbReference>
<feature type="region of interest" description="Disordered" evidence="8">
    <location>
        <begin position="247"/>
        <end position="269"/>
    </location>
</feature>
<evidence type="ECO:0000256" key="2">
    <source>
        <dbReference type="ARBA" id="ARBA00005575"/>
    </source>
</evidence>
<dbReference type="InterPro" id="IPR017441">
    <property type="entry name" value="Protein_kinase_ATP_BS"/>
</dbReference>
<keyword evidence="3 7" id="KW-0547">Nucleotide-binding</keyword>
<dbReference type="InterPro" id="IPR000253">
    <property type="entry name" value="FHA_dom"/>
</dbReference>
<keyword evidence="12" id="KW-1185">Reference proteome</keyword>
<feature type="region of interest" description="Disordered" evidence="8">
    <location>
        <begin position="1166"/>
        <end position="1196"/>
    </location>
</feature>
<evidence type="ECO:0000256" key="6">
    <source>
        <dbReference type="ARBA" id="ARBA00030237"/>
    </source>
</evidence>
<dbReference type="SMART" id="SM00240">
    <property type="entry name" value="FHA"/>
    <property type="match status" value="1"/>
</dbReference>
<feature type="compositionally biased region" description="Low complexity" evidence="8">
    <location>
        <begin position="253"/>
        <end position="266"/>
    </location>
</feature>
<comment type="subcellular location">
    <subcellularLocation>
        <location evidence="1">Preautophagosomal structure membrane</location>
        <topology evidence="1">Peripheral membrane protein</topology>
    </subcellularLocation>
</comment>
<evidence type="ECO:0000259" key="9">
    <source>
        <dbReference type="PROSITE" id="PS50006"/>
    </source>
</evidence>
<dbReference type="GO" id="GO:0034045">
    <property type="term" value="C:phagophore assembly site membrane"/>
    <property type="evidence" value="ECO:0007669"/>
    <property type="project" value="UniProtKB-SubCell"/>
</dbReference>
<dbReference type="Pfam" id="PF00069">
    <property type="entry name" value="Pkinase"/>
    <property type="match status" value="1"/>
</dbReference>
<feature type="compositionally biased region" description="Polar residues" evidence="8">
    <location>
        <begin position="1"/>
        <end position="14"/>
    </location>
</feature>
<evidence type="ECO:0000259" key="10">
    <source>
        <dbReference type="PROSITE" id="PS50011"/>
    </source>
</evidence>
<proteinExistence type="inferred from homology"/>
<dbReference type="PANTHER" id="PTHR24348:SF68">
    <property type="entry name" value="SERINE_THREONINE-PROTEIN KINASE ATG1C"/>
    <property type="match status" value="1"/>
</dbReference>
<accession>A0AAD9T609</accession>
<feature type="binding site" evidence="7">
    <location>
        <position position="307"/>
    </location>
    <ligand>
        <name>ATP</name>
        <dbReference type="ChEBI" id="CHEBI:30616"/>
    </ligand>
</feature>
<evidence type="ECO:0000256" key="5">
    <source>
        <dbReference type="ARBA" id="ARBA00023006"/>
    </source>
</evidence>
<evidence type="ECO:0000256" key="1">
    <source>
        <dbReference type="ARBA" id="ARBA00004623"/>
    </source>
</evidence>
<gene>
    <name evidence="11" type="ORF">QTJ16_000257</name>
</gene>
<dbReference type="PANTHER" id="PTHR24348">
    <property type="entry name" value="SERINE/THREONINE-PROTEIN KINASE UNC-51-RELATED"/>
    <property type="match status" value="1"/>
</dbReference>
<dbReference type="InterPro" id="IPR008271">
    <property type="entry name" value="Ser/Thr_kinase_AS"/>
</dbReference>
<evidence type="ECO:0000256" key="7">
    <source>
        <dbReference type="PROSITE-ProRule" id="PRU10141"/>
    </source>
</evidence>
<dbReference type="PROSITE" id="PS50011">
    <property type="entry name" value="PROTEIN_KINASE_DOM"/>
    <property type="match status" value="1"/>
</dbReference>
<keyword evidence="4 7" id="KW-0067">ATP-binding</keyword>
<dbReference type="EMBL" id="JAUBYV010000001">
    <property type="protein sequence ID" value="KAK2629437.1"/>
    <property type="molecule type" value="Genomic_DNA"/>
</dbReference>
<dbReference type="PROSITE" id="PS00108">
    <property type="entry name" value="PROTEIN_KINASE_ST"/>
    <property type="match status" value="1"/>
</dbReference>
<dbReference type="SUPFAM" id="SSF49879">
    <property type="entry name" value="SMAD/FHA domain"/>
    <property type="match status" value="1"/>
</dbReference>
<feature type="compositionally biased region" description="Basic and acidic residues" evidence="8">
    <location>
        <begin position="899"/>
        <end position="923"/>
    </location>
</feature>
<dbReference type="InterPro" id="IPR011009">
    <property type="entry name" value="Kinase-like_dom_sf"/>
</dbReference>
<feature type="compositionally biased region" description="Polar residues" evidence="8">
    <location>
        <begin position="875"/>
        <end position="889"/>
    </location>
</feature>
<dbReference type="GO" id="GO:0004674">
    <property type="term" value="F:protein serine/threonine kinase activity"/>
    <property type="evidence" value="ECO:0007669"/>
    <property type="project" value="InterPro"/>
</dbReference>
<dbReference type="InterPro" id="IPR000719">
    <property type="entry name" value="Prot_kinase_dom"/>
</dbReference>
<dbReference type="GO" id="GO:0006914">
    <property type="term" value="P:autophagy"/>
    <property type="evidence" value="ECO:0007669"/>
    <property type="project" value="UniProtKB-KW"/>
</dbReference>
<evidence type="ECO:0000256" key="3">
    <source>
        <dbReference type="ARBA" id="ARBA00022741"/>
    </source>
</evidence>